<dbReference type="PANTHER" id="PTHR11937">
    <property type="entry name" value="ACTIN"/>
    <property type="match status" value="1"/>
</dbReference>
<dbReference type="Pfam" id="PF00022">
    <property type="entry name" value="Actin"/>
    <property type="match status" value="2"/>
</dbReference>
<gene>
    <name evidence="3" type="ORF">TOLI1172_LOCUS642</name>
</gene>
<sequence>MSGGVGVSGGVESGAIVFESGSHSIRAGYSGDDTPRIIAPSNYSIQNPSEFIFGDELLTKSIHHIHDIHQLHQLRSLPDSSQDIPSSCQSILASMLSKSITKLTGNTSKTRPVLMIEPSMSYSKSERYAITESVFESSGIAAFFLLKSSVAAAFASARATGLVVDLGHSAAVVTAVADGYALEKSTKINTLLSAQQFSKYAAKLILDSKLKASGASALEPSAAASSPPSGSPGRVKRMRMYSSNIDERYQLSENVGGESEDAKRKSVEEEEARVLQENLMLDERIKSGLVPKEVGMLSESELEMKRNGWFSFYRMKLMEDIKHSVVKVSENKAEKSESEEVIEYELPDGEVVKVSKYDGELVGEKLFGNVGNGGGGIELMCYEVMSGIDVDLRRELSNAVVLCGGGSQMSGLYNRFQKEMAELTPQMYKLRVLAPQMGLNSVEKSSMSWIGGSILSSLGTFQQMWLSKAEYEENGASAIDRRCP</sequence>
<reference evidence="3" key="1">
    <citation type="submission" date="2021-01" db="EMBL/GenBank/DDBJ databases">
        <authorList>
            <person name="Corre E."/>
            <person name="Pelletier E."/>
            <person name="Niang G."/>
            <person name="Scheremetjew M."/>
            <person name="Finn R."/>
            <person name="Kale V."/>
            <person name="Holt S."/>
            <person name="Cochrane G."/>
            <person name="Meng A."/>
            <person name="Brown T."/>
            <person name="Cohen L."/>
        </authorList>
    </citation>
    <scope>NUCLEOTIDE SEQUENCE</scope>
    <source>
        <strain evidence="3">CCMP3278</strain>
    </source>
</reference>
<organism evidence="3">
    <name type="scientific">Timspurckia oligopyrenoides</name>
    <dbReference type="NCBI Taxonomy" id="708627"/>
    <lineage>
        <taxon>Eukaryota</taxon>
        <taxon>Rhodophyta</taxon>
        <taxon>Bangiophyceae</taxon>
        <taxon>Porphyridiales</taxon>
        <taxon>Porphyridiaceae</taxon>
        <taxon>Timspurckia</taxon>
    </lineage>
</organism>
<dbReference type="SUPFAM" id="SSF53067">
    <property type="entry name" value="Actin-like ATPase domain"/>
    <property type="match status" value="2"/>
</dbReference>
<evidence type="ECO:0008006" key="4">
    <source>
        <dbReference type="Google" id="ProtNLM"/>
    </source>
</evidence>
<name>A0A7S0ZB26_9RHOD</name>
<feature type="region of interest" description="Disordered" evidence="2">
    <location>
        <begin position="217"/>
        <end position="236"/>
    </location>
</feature>
<comment type="similarity">
    <text evidence="1">Belongs to the actin family.</text>
</comment>
<proteinExistence type="inferred from homology"/>
<accession>A0A7S0ZB26</accession>
<dbReference type="Gene3D" id="3.30.420.40">
    <property type="match status" value="4"/>
</dbReference>
<dbReference type="EMBL" id="HBFP01000876">
    <property type="protein sequence ID" value="CAD8816254.1"/>
    <property type="molecule type" value="Transcribed_RNA"/>
</dbReference>
<evidence type="ECO:0000256" key="1">
    <source>
        <dbReference type="RuleBase" id="RU000487"/>
    </source>
</evidence>
<dbReference type="FunFam" id="3.30.420.40:FF:000058">
    <property type="entry name" value="Putative actin-related protein 5"/>
    <property type="match status" value="1"/>
</dbReference>
<dbReference type="Gene3D" id="3.90.640.10">
    <property type="entry name" value="Actin, Chain A, domain 4"/>
    <property type="match status" value="1"/>
</dbReference>
<dbReference type="SMART" id="SM00268">
    <property type="entry name" value="ACTIN"/>
    <property type="match status" value="1"/>
</dbReference>
<evidence type="ECO:0000256" key="2">
    <source>
        <dbReference type="SAM" id="MobiDB-lite"/>
    </source>
</evidence>
<feature type="compositionally biased region" description="Low complexity" evidence="2">
    <location>
        <begin position="217"/>
        <end position="233"/>
    </location>
</feature>
<dbReference type="AlphaFoldDB" id="A0A7S0ZB26"/>
<dbReference type="InterPro" id="IPR043129">
    <property type="entry name" value="ATPase_NBD"/>
</dbReference>
<dbReference type="InterPro" id="IPR004000">
    <property type="entry name" value="Actin"/>
</dbReference>
<protein>
    <recommendedName>
        <fullName evidence="4">Actin-related protein 4</fullName>
    </recommendedName>
</protein>
<evidence type="ECO:0000313" key="3">
    <source>
        <dbReference type="EMBL" id="CAD8816254.1"/>
    </source>
</evidence>